<comment type="caution">
    <text evidence="2">The sequence shown here is derived from an EMBL/GenBank/DDBJ whole genome shotgun (WGS) entry which is preliminary data.</text>
</comment>
<keyword evidence="1" id="KW-0732">Signal</keyword>
<organism evidence="2 3">
    <name type="scientific">Acidovorax facilis</name>
    <dbReference type="NCBI Taxonomy" id="12917"/>
    <lineage>
        <taxon>Bacteria</taxon>
        <taxon>Pseudomonadati</taxon>
        <taxon>Pseudomonadota</taxon>
        <taxon>Betaproteobacteria</taxon>
        <taxon>Burkholderiales</taxon>
        <taxon>Comamonadaceae</taxon>
        <taxon>Acidovorax</taxon>
    </lineage>
</organism>
<name>A0ABV8D9R1_9BURK</name>
<keyword evidence="3" id="KW-1185">Reference proteome</keyword>
<sequence>MKLLARFRLLLSFLCIVPCVHAAPDPALLGCWRAAKIVLTTPDGEKAEDTSGRCTLQFKEDQFESTCKTASGTATTKYRYQVVRPQVYAATMAGSTFRTEMVGSTREYEYHITGDQLRTVTVPPAMAFAAAAAAQRVETEAARAPCP</sequence>
<reference evidence="3" key="1">
    <citation type="journal article" date="2019" name="Int. J. Syst. Evol. Microbiol.">
        <title>The Global Catalogue of Microorganisms (GCM) 10K type strain sequencing project: providing services to taxonomists for standard genome sequencing and annotation.</title>
        <authorList>
            <consortium name="The Broad Institute Genomics Platform"/>
            <consortium name="The Broad Institute Genome Sequencing Center for Infectious Disease"/>
            <person name="Wu L."/>
            <person name="Ma J."/>
        </authorList>
    </citation>
    <scope>NUCLEOTIDE SEQUENCE [LARGE SCALE GENOMIC DNA]</scope>
    <source>
        <strain evidence="3">CCUG 2113</strain>
    </source>
</reference>
<gene>
    <name evidence="2" type="ORF">ACFOW3_11365</name>
</gene>
<dbReference type="Proteomes" id="UP001595693">
    <property type="component" value="Unassembled WGS sequence"/>
</dbReference>
<feature type="signal peptide" evidence="1">
    <location>
        <begin position="1"/>
        <end position="22"/>
    </location>
</feature>
<dbReference type="RefSeq" id="WP_055402225.1">
    <property type="nucleotide sequence ID" value="NZ_JAMXAX010000030.1"/>
</dbReference>
<accession>A0ABV8D9R1</accession>
<feature type="chain" id="PRO_5046163103" description="Lipocalin-like domain-containing protein" evidence="1">
    <location>
        <begin position="23"/>
        <end position="147"/>
    </location>
</feature>
<dbReference type="EMBL" id="JBHSAJ010000029">
    <property type="protein sequence ID" value="MFC3935221.1"/>
    <property type="molecule type" value="Genomic_DNA"/>
</dbReference>
<evidence type="ECO:0000313" key="3">
    <source>
        <dbReference type="Proteomes" id="UP001595693"/>
    </source>
</evidence>
<protein>
    <recommendedName>
        <fullName evidence="4">Lipocalin-like domain-containing protein</fullName>
    </recommendedName>
</protein>
<evidence type="ECO:0000313" key="2">
    <source>
        <dbReference type="EMBL" id="MFC3935221.1"/>
    </source>
</evidence>
<proteinExistence type="predicted"/>
<evidence type="ECO:0008006" key="4">
    <source>
        <dbReference type="Google" id="ProtNLM"/>
    </source>
</evidence>
<evidence type="ECO:0000256" key="1">
    <source>
        <dbReference type="SAM" id="SignalP"/>
    </source>
</evidence>